<dbReference type="AlphaFoldDB" id="A0A8X6KW86"/>
<proteinExistence type="inferred from homology"/>
<sequence>AAVGPQALDYVLTNNMGKEMENLAQKILTGAVLSIIMTAPIGAALIAILGPLLLSQDEKPNGKEISRLEEKIDKDESVSDLEV</sequence>
<dbReference type="PANTHER" id="PTHR31102:SF1">
    <property type="entry name" value="CATION_H+ EXCHANGER DOMAIN-CONTAINING PROTEIN"/>
    <property type="match status" value="1"/>
</dbReference>
<feature type="transmembrane region" description="Helical" evidence="2">
    <location>
        <begin position="27"/>
        <end position="54"/>
    </location>
</feature>
<keyword evidence="2" id="KW-1133">Transmembrane helix</keyword>
<name>A0A8X6KW86_TRICU</name>
<keyword evidence="2" id="KW-0472">Membrane</keyword>
<keyword evidence="2" id="KW-0812">Transmembrane</keyword>
<evidence type="ECO:0000256" key="2">
    <source>
        <dbReference type="SAM" id="Phobius"/>
    </source>
</evidence>
<keyword evidence="4" id="KW-1185">Reference proteome</keyword>
<dbReference type="OrthoDB" id="423807at2759"/>
<gene>
    <name evidence="3" type="primary">AVEN_106810_1</name>
    <name evidence="3" type="ORF">TNCT_364021</name>
</gene>
<dbReference type="EMBL" id="BMAO01003208">
    <property type="protein sequence ID" value="GFQ86431.1"/>
    <property type="molecule type" value="Genomic_DNA"/>
</dbReference>
<organism evidence="3 4">
    <name type="scientific">Trichonephila clavata</name>
    <name type="common">Joro spider</name>
    <name type="synonym">Nephila clavata</name>
    <dbReference type="NCBI Taxonomy" id="2740835"/>
    <lineage>
        <taxon>Eukaryota</taxon>
        <taxon>Metazoa</taxon>
        <taxon>Ecdysozoa</taxon>
        <taxon>Arthropoda</taxon>
        <taxon>Chelicerata</taxon>
        <taxon>Arachnida</taxon>
        <taxon>Araneae</taxon>
        <taxon>Araneomorphae</taxon>
        <taxon>Entelegynae</taxon>
        <taxon>Araneoidea</taxon>
        <taxon>Nephilidae</taxon>
        <taxon>Trichonephila</taxon>
    </lineage>
</organism>
<accession>A0A8X6KW86</accession>
<dbReference type="GO" id="GO:0098662">
    <property type="term" value="P:inorganic cation transmembrane transport"/>
    <property type="evidence" value="ECO:0007669"/>
    <property type="project" value="TreeGrafter"/>
</dbReference>
<comment type="similarity">
    <text evidence="1">Belongs to the monovalent cation:proton antiporter 1 (CPA1) transporter (TC 2.A.36) family.</text>
</comment>
<comment type="caution">
    <text evidence="3">The sequence shown here is derived from an EMBL/GenBank/DDBJ whole genome shotgun (WGS) entry which is preliminary data.</text>
</comment>
<evidence type="ECO:0000313" key="4">
    <source>
        <dbReference type="Proteomes" id="UP000887116"/>
    </source>
</evidence>
<dbReference type="InterPro" id="IPR051843">
    <property type="entry name" value="CPA1_transporter"/>
</dbReference>
<evidence type="ECO:0000313" key="3">
    <source>
        <dbReference type="EMBL" id="GFQ86431.1"/>
    </source>
</evidence>
<feature type="non-terminal residue" evidence="3">
    <location>
        <position position="1"/>
    </location>
</feature>
<reference evidence="3" key="1">
    <citation type="submission" date="2020-07" db="EMBL/GenBank/DDBJ databases">
        <title>Multicomponent nature underlies the extraordinary mechanical properties of spider dragline silk.</title>
        <authorList>
            <person name="Kono N."/>
            <person name="Nakamura H."/>
            <person name="Mori M."/>
            <person name="Yoshida Y."/>
            <person name="Ohtoshi R."/>
            <person name="Malay A.D."/>
            <person name="Moran D.A.P."/>
            <person name="Tomita M."/>
            <person name="Numata K."/>
            <person name="Arakawa K."/>
        </authorList>
    </citation>
    <scope>NUCLEOTIDE SEQUENCE</scope>
</reference>
<evidence type="ECO:0000256" key="1">
    <source>
        <dbReference type="ARBA" id="ARBA00007367"/>
    </source>
</evidence>
<dbReference type="Proteomes" id="UP000887116">
    <property type="component" value="Unassembled WGS sequence"/>
</dbReference>
<protein>
    <submittedName>
        <fullName evidence="3">Uncharacterized protein</fullName>
    </submittedName>
</protein>
<dbReference type="PANTHER" id="PTHR31102">
    <property type="match status" value="1"/>
</dbReference>